<sequence length="165" mass="18515">MMLKDDKDDSLSIINTTVQVREEEREPDLGSEELDPPLPLTVTSRVLYMLGDITAGPAYRFAQWLELVRKRSGKYRASGFPRRPYRLETMPSSVGESPVDSKSPPPEQAPEASLWERLGKAAALDIELSSFSWDMLSSLHHTEHSSSTENSEDEMSKALELCACR</sequence>
<dbReference type="EMBL" id="CAADRP010000780">
    <property type="protein sequence ID" value="VFU32421.1"/>
    <property type="molecule type" value="Genomic_DNA"/>
</dbReference>
<gene>
    <name evidence="2" type="ORF">SVIM_LOCUS141535</name>
</gene>
<dbReference type="PANTHER" id="PTHR47100:SF5">
    <property type="entry name" value="DUAL SPECIFICITY PROTEIN PHOSPHATASE PHS1"/>
    <property type="match status" value="1"/>
</dbReference>
<dbReference type="AlphaFoldDB" id="A0A6N2KX35"/>
<dbReference type="GO" id="GO:0043622">
    <property type="term" value="P:cortical microtubule organization"/>
    <property type="evidence" value="ECO:0007669"/>
    <property type="project" value="InterPro"/>
</dbReference>
<evidence type="ECO:0000313" key="2">
    <source>
        <dbReference type="EMBL" id="VFU32421.1"/>
    </source>
</evidence>
<dbReference type="GO" id="GO:0004721">
    <property type="term" value="F:phosphoprotein phosphatase activity"/>
    <property type="evidence" value="ECO:0007669"/>
    <property type="project" value="InterPro"/>
</dbReference>
<feature type="region of interest" description="Disordered" evidence="1">
    <location>
        <begin position="86"/>
        <end position="113"/>
    </location>
</feature>
<evidence type="ECO:0000256" key="1">
    <source>
        <dbReference type="SAM" id="MobiDB-lite"/>
    </source>
</evidence>
<accession>A0A6N2KX35</accession>
<feature type="compositionally biased region" description="Basic and acidic residues" evidence="1">
    <location>
        <begin position="1"/>
        <end position="10"/>
    </location>
</feature>
<dbReference type="InterPro" id="IPR035010">
    <property type="entry name" value="PHS1"/>
</dbReference>
<dbReference type="InterPro" id="IPR011009">
    <property type="entry name" value="Kinase-like_dom_sf"/>
</dbReference>
<protein>
    <submittedName>
        <fullName evidence="2">Uncharacterized protein</fullName>
    </submittedName>
</protein>
<feature type="region of interest" description="Disordered" evidence="1">
    <location>
        <begin position="1"/>
        <end position="36"/>
    </location>
</feature>
<dbReference type="PANTHER" id="PTHR47100">
    <property type="entry name" value="DUAL SPECIFICITY PROTEIN PHOSPHATASE PHS1"/>
    <property type="match status" value="1"/>
</dbReference>
<proteinExistence type="predicted"/>
<organism evidence="2">
    <name type="scientific">Salix viminalis</name>
    <name type="common">Common osier</name>
    <name type="synonym">Basket willow</name>
    <dbReference type="NCBI Taxonomy" id="40686"/>
    <lineage>
        <taxon>Eukaryota</taxon>
        <taxon>Viridiplantae</taxon>
        <taxon>Streptophyta</taxon>
        <taxon>Embryophyta</taxon>
        <taxon>Tracheophyta</taxon>
        <taxon>Spermatophyta</taxon>
        <taxon>Magnoliopsida</taxon>
        <taxon>eudicotyledons</taxon>
        <taxon>Gunneridae</taxon>
        <taxon>Pentapetalae</taxon>
        <taxon>rosids</taxon>
        <taxon>fabids</taxon>
        <taxon>Malpighiales</taxon>
        <taxon>Salicaceae</taxon>
        <taxon>Saliceae</taxon>
        <taxon>Salix</taxon>
    </lineage>
</organism>
<name>A0A6N2KX35_SALVM</name>
<dbReference type="SUPFAM" id="SSF56112">
    <property type="entry name" value="Protein kinase-like (PK-like)"/>
    <property type="match status" value="1"/>
</dbReference>
<reference evidence="2" key="1">
    <citation type="submission" date="2019-03" db="EMBL/GenBank/DDBJ databases">
        <authorList>
            <person name="Mank J."/>
            <person name="Almeida P."/>
        </authorList>
    </citation>
    <scope>NUCLEOTIDE SEQUENCE</scope>
    <source>
        <strain evidence="2">78183</strain>
    </source>
</reference>
<dbReference type="GO" id="GO:0009737">
    <property type="term" value="P:response to abscisic acid"/>
    <property type="evidence" value="ECO:0007669"/>
    <property type="project" value="InterPro"/>
</dbReference>